<dbReference type="EMBL" id="LWCA01000406">
    <property type="protein sequence ID" value="OAF68665.1"/>
    <property type="molecule type" value="Genomic_DNA"/>
</dbReference>
<dbReference type="GO" id="GO:0000209">
    <property type="term" value="P:protein polyubiquitination"/>
    <property type="evidence" value="ECO:0007669"/>
    <property type="project" value="TreeGrafter"/>
</dbReference>
<dbReference type="OrthoDB" id="10039644at2759"/>
<evidence type="ECO:0000313" key="3">
    <source>
        <dbReference type="EMBL" id="OAF68665.1"/>
    </source>
</evidence>
<evidence type="ECO:0000313" key="4">
    <source>
        <dbReference type="Proteomes" id="UP000078046"/>
    </source>
</evidence>
<dbReference type="Gene3D" id="2.120.10.30">
    <property type="entry name" value="TolB, C-terminal domain"/>
    <property type="match status" value="1"/>
</dbReference>
<dbReference type="PANTHER" id="PTHR24104:SF59">
    <property type="entry name" value="TRIPARTITE MOTIF-CONTAINING PROTEIN 2-LIKE"/>
    <property type="match status" value="1"/>
</dbReference>
<dbReference type="InterPro" id="IPR011042">
    <property type="entry name" value="6-blade_b-propeller_TolB-like"/>
</dbReference>
<dbReference type="SUPFAM" id="SSF75011">
    <property type="entry name" value="3-carboxy-cis,cis-mucoante lactonizing enzyme"/>
    <property type="match status" value="1"/>
</dbReference>
<evidence type="ECO:0000256" key="1">
    <source>
        <dbReference type="ARBA" id="ARBA00022737"/>
    </source>
</evidence>
<gene>
    <name evidence="3" type="ORF">A3Q56_03594</name>
</gene>
<keyword evidence="4" id="KW-1185">Reference proteome</keyword>
<accession>A0A177B305</accession>
<reference evidence="3 4" key="1">
    <citation type="submission" date="2016-04" db="EMBL/GenBank/DDBJ databases">
        <title>The genome of Intoshia linei affirms orthonectids as highly simplified spiralians.</title>
        <authorList>
            <person name="Mikhailov K.V."/>
            <person name="Slusarev G.S."/>
            <person name="Nikitin M.A."/>
            <person name="Logacheva M.D."/>
            <person name="Penin A."/>
            <person name="Aleoshin V."/>
            <person name="Panchin Y.V."/>
        </authorList>
    </citation>
    <scope>NUCLEOTIDE SEQUENCE [LARGE SCALE GENOMIC DNA]</scope>
    <source>
        <strain evidence="3">Intl2013</strain>
        <tissue evidence="3">Whole animal</tissue>
    </source>
</reference>
<proteinExistence type="predicted"/>
<dbReference type="CDD" id="cd05819">
    <property type="entry name" value="NHL"/>
    <property type="match status" value="1"/>
</dbReference>
<dbReference type="PANTHER" id="PTHR24104">
    <property type="entry name" value="E3 UBIQUITIN-PROTEIN LIGASE NHLRC1-RELATED"/>
    <property type="match status" value="1"/>
</dbReference>
<dbReference type="PROSITE" id="PS51125">
    <property type="entry name" value="NHL"/>
    <property type="match status" value="1"/>
</dbReference>
<dbReference type="InterPro" id="IPR050952">
    <property type="entry name" value="TRIM-NHL_E3_ligases"/>
</dbReference>
<dbReference type="InterPro" id="IPR001258">
    <property type="entry name" value="NHL_repeat"/>
</dbReference>
<keyword evidence="1" id="KW-0677">Repeat</keyword>
<dbReference type="GO" id="GO:0043161">
    <property type="term" value="P:proteasome-mediated ubiquitin-dependent protein catabolic process"/>
    <property type="evidence" value="ECO:0007669"/>
    <property type="project" value="TreeGrafter"/>
</dbReference>
<sequence>MNANLTRKFNIAKKRLFEGPWMKWSISDDDPDNIDGLNLNSPYDVCFYDNNLVVADTENKQVVILDGKKGELITTLGKSAISPVGVAFDRNSNHILVVEAQRQCILHYDVNTGQCVEGWGKHHFKDARGIGITSNGSVVVSDIELHCIKIREPGSRKLKRLGSYGTEHHTFRYPMYLNIDSNDRILISDTHNNCIKTFDMSGNILRETRELRSEKPFGILSGISTMPNRNIIVCDYLNNFVSMLSNDGHYIRHLLSSKQSIEQPTGVSINSSGTDMAVVSAGLYSTLSVYSLDQPTDISKDIEIVD</sequence>
<comment type="caution">
    <text evidence="3">The sequence shown here is derived from an EMBL/GenBank/DDBJ whole genome shotgun (WGS) entry which is preliminary data.</text>
</comment>
<evidence type="ECO:0000256" key="2">
    <source>
        <dbReference type="PROSITE-ProRule" id="PRU00504"/>
    </source>
</evidence>
<organism evidence="3 4">
    <name type="scientific">Intoshia linei</name>
    <dbReference type="NCBI Taxonomy" id="1819745"/>
    <lineage>
        <taxon>Eukaryota</taxon>
        <taxon>Metazoa</taxon>
        <taxon>Spiralia</taxon>
        <taxon>Lophotrochozoa</taxon>
        <taxon>Mesozoa</taxon>
        <taxon>Orthonectida</taxon>
        <taxon>Rhopaluridae</taxon>
        <taxon>Intoshia</taxon>
    </lineage>
</organism>
<dbReference type="AlphaFoldDB" id="A0A177B305"/>
<feature type="repeat" description="NHL" evidence="2">
    <location>
        <begin position="158"/>
        <end position="201"/>
    </location>
</feature>
<dbReference type="GO" id="GO:0061630">
    <property type="term" value="F:ubiquitin protein ligase activity"/>
    <property type="evidence" value="ECO:0007669"/>
    <property type="project" value="TreeGrafter"/>
</dbReference>
<name>A0A177B305_9BILA</name>
<protein>
    <submittedName>
        <fullName evidence="3">Uncharacterized protein</fullName>
    </submittedName>
</protein>
<dbReference type="Proteomes" id="UP000078046">
    <property type="component" value="Unassembled WGS sequence"/>
</dbReference>